<protein>
    <submittedName>
        <fullName evidence="4">Major_cap_HK97, phage major capsid protein, HK97 family</fullName>
    </submittedName>
</protein>
<proteinExistence type="predicted"/>
<evidence type="ECO:0000313" key="5">
    <source>
        <dbReference type="EMBL" id="CAB4241991.1"/>
    </source>
</evidence>
<dbReference type="NCBIfam" id="TIGR01554">
    <property type="entry name" value="major_cap_HK97"/>
    <property type="match status" value="1"/>
</dbReference>
<comment type="subcellular location">
    <subcellularLocation>
        <location evidence="1">Virion</location>
    </subcellularLocation>
</comment>
<evidence type="ECO:0000256" key="1">
    <source>
        <dbReference type="ARBA" id="ARBA00004328"/>
    </source>
</evidence>
<dbReference type="EMBL" id="LR796275">
    <property type="protein sequence ID" value="CAB4133911.1"/>
    <property type="molecule type" value="Genomic_DNA"/>
</dbReference>
<dbReference type="GO" id="GO:0044423">
    <property type="term" value="C:virion component"/>
    <property type="evidence" value="ECO:0007669"/>
    <property type="project" value="UniProtKB-KW"/>
</dbReference>
<keyword evidence="2" id="KW-0946">Virion</keyword>
<dbReference type="EMBL" id="LR797827">
    <property type="protein sequence ID" value="CAB4241991.1"/>
    <property type="molecule type" value="Genomic_DNA"/>
</dbReference>
<evidence type="ECO:0000259" key="3">
    <source>
        <dbReference type="Pfam" id="PF05065"/>
    </source>
</evidence>
<evidence type="ECO:0000256" key="2">
    <source>
        <dbReference type="ARBA" id="ARBA00022844"/>
    </source>
</evidence>
<evidence type="ECO:0000313" key="4">
    <source>
        <dbReference type="EMBL" id="CAB4133911.1"/>
    </source>
</evidence>
<dbReference type="Pfam" id="PF05065">
    <property type="entry name" value="Phage_capsid"/>
    <property type="match status" value="1"/>
</dbReference>
<sequence>MKISERILQGIKTALTEGEATVKVFESAKEVNEASALTGSGSGIGGRTYFDNAFAVARYMNPFRMGSRQVLVNGSDAQFVAKTGNAADSTNPWTYAVNPNSGSPNIDTTIWQLPVRVITAQLPIRTAVLSDVNNLDESLVSDLFAEFSQLEAQSMATNNDQSGTTTTSTGGTNGLRGLTSYLTNTAAAFGTSGTAITNGIHTIKAVTHSVTVPDYDMMVNLANALPAQYWAMPTTAWHIHPDLIASVRKLKNTAGLPLFIEVGDDDGAALGYVFGFPVIPNPYLDAPTGAGKIPLILANWDSFLTIGDTEEMNIKRFDQTQPGFVVLFAEKRIVSTIRDPFAGVYLKGV</sequence>
<reference evidence="4" key="1">
    <citation type="submission" date="2020-04" db="EMBL/GenBank/DDBJ databases">
        <authorList>
            <person name="Chiriac C."/>
            <person name="Salcher M."/>
            <person name="Ghai R."/>
            <person name="Kavagutti S V."/>
        </authorList>
    </citation>
    <scope>NUCLEOTIDE SEQUENCE</scope>
</reference>
<accession>A0A6J5LIA0</accession>
<dbReference type="InterPro" id="IPR024455">
    <property type="entry name" value="Phage_capsid"/>
</dbReference>
<dbReference type="SUPFAM" id="SSF56563">
    <property type="entry name" value="Major capsid protein gp5"/>
    <property type="match status" value="1"/>
</dbReference>
<dbReference type="InterPro" id="IPR054612">
    <property type="entry name" value="Phage_capsid-like_C"/>
</dbReference>
<gene>
    <name evidence="4" type="ORF">UFOVP263_57</name>
    <name evidence="5" type="ORF">UFOVP91_5</name>
</gene>
<organism evidence="4">
    <name type="scientific">uncultured Caudovirales phage</name>
    <dbReference type="NCBI Taxonomy" id="2100421"/>
    <lineage>
        <taxon>Viruses</taxon>
        <taxon>Duplodnaviria</taxon>
        <taxon>Heunggongvirae</taxon>
        <taxon>Uroviricota</taxon>
        <taxon>Caudoviricetes</taxon>
        <taxon>Peduoviridae</taxon>
        <taxon>Maltschvirus</taxon>
        <taxon>Maltschvirus maltsch</taxon>
    </lineage>
</organism>
<name>A0A6J5LIA0_9CAUD</name>
<feature type="domain" description="Phage capsid-like C-terminal" evidence="3">
    <location>
        <begin position="99"/>
        <end position="346"/>
    </location>
</feature>